<reference evidence="2 3" key="1">
    <citation type="journal article" date="2017" name="Int. J. Parasitol.">
        <title>The genome of the protozoan parasite Cystoisospora suis and a reverse vaccinology approach to identify vaccine candidates.</title>
        <authorList>
            <person name="Palmieri N."/>
            <person name="Shrestha A."/>
            <person name="Ruttkowski B."/>
            <person name="Beck T."/>
            <person name="Vogl C."/>
            <person name="Tomley F."/>
            <person name="Blake D.P."/>
            <person name="Joachim A."/>
        </authorList>
    </citation>
    <scope>NUCLEOTIDE SEQUENCE [LARGE SCALE GENOMIC DNA]</scope>
    <source>
        <strain evidence="2 3">Wien I</strain>
    </source>
</reference>
<dbReference type="VEuPathDB" id="ToxoDB:CSUI_009654"/>
<sequence>MSFESYLSCRWLPVSPGNTSMRFRSYCYGRRVLTMAKNGFSFSTGSTSRRGTPFLQLRTRVSRKHSNCWDAWQVTTNGLRHQLRFCLTQEKQWFQTTLWNGWTSAKLSPSRRSVGERRSIAGLSHHDQAATTSPEGDKFPGSKFEKRPSGVTVARSLDTPTPIVTPFAAPFLRVRARLRWRRQSRNGQKSREAVSELWLC</sequence>
<dbReference type="EMBL" id="MIGC01005843">
    <property type="protein sequence ID" value="PHJ16530.1"/>
    <property type="molecule type" value="Genomic_DNA"/>
</dbReference>
<feature type="compositionally biased region" description="Basic and acidic residues" evidence="1">
    <location>
        <begin position="135"/>
        <end position="147"/>
    </location>
</feature>
<evidence type="ECO:0000256" key="1">
    <source>
        <dbReference type="SAM" id="MobiDB-lite"/>
    </source>
</evidence>
<name>A0A2C6K2A9_9APIC</name>
<proteinExistence type="predicted"/>
<dbReference type="AlphaFoldDB" id="A0A2C6K2A9"/>
<dbReference type="RefSeq" id="XP_067918258.1">
    <property type="nucleotide sequence ID" value="XM_068069766.1"/>
</dbReference>
<feature type="region of interest" description="Disordered" evidence="1">
    <location>
        <begin position="122"/>
        <end position="147"/>
    </location>
</feature>
<accession>A0A2C6K2A9</accession>
<feature type="non-terminal residue" evidence="2">
    <location>
        <position position="200"/>
    </location>
</feature>
<evidence type="ECO:0000313" key="2">
    <source>
        <dbReference type="EMBL" id="PHJ16530.1"/>
    </source>
</evidence>
<gene>
    <name evidence="2" type="ORF">CSUI_009654</name>
</gene>
<dbReference type="Proteomes" id="UP000221165">
    <property type="component" value="Unassembled WGS sequence"/>
</dbReference>
<protein>
    <submittedName>
        <fullName evidence="2">Uncharacterized protein</fullName>
    </submittedName>
</protein>
<evidence type="ECO:0000313" key="3">
    <source>
        <dbReference type="Proteomes" id="UP000221165"/>
    </source>
</evidence>
<dbReference type="GeneID" id="94432977"/>
<keyword evidence="3" id="KW-1185">Reference proteome</keyword>
<organism evidence="2 3">
    <name type="scientific">Cystoisospora suis</name>
    <dbReference type="NCBI Taxonomy" id="483139"/>
    <lineage>
        <taxon>Eukaryota</taxon>
        <taxon>Sar</taxon>
        <taxon>Alveolata</taxon>
        <taxon>Apicomplexa</taxon>
        <taxon>Conoidasida</taxon>
        <taxon>Coccidia</taxon>
        <taxon>Eucoccidiorida</taxon>
        <taxon>Eimeriorina</taxon>
        <taxon>Sarcocystidae</taxon>
        <taxon>Cystoisospora</taxon>
    </lineage>
</organism>
<comment type="caution">
    <text evidence="2">The sequence shown here is derived from an EMBL/GenBank/DDBJ whole genome shotgun (WGS) entry which is preliminary data.</text>
</comment>